<feature type="non-terminal residue" evidence="1">
    <location>
        <position position="288"/>
    </location>
</feature>
<keyword evidence="2" id="KW-1185">Reference proteome</keyword>
<organism evidence="1 2">
    <name type="scientific">Coniosporium uncinatum</name>
    <dbReference type="NCBI Taxonomy" id="93489"/>
    <lineage>
        <taxon>Eukaryota</taxon>
        <taxon>Fungi</taxon>
        <taxon>Dikarya</taxon>
        <taxon>Ascomycota</taxon>
        <taxon>Pezizomycotina</taxon>
        <taxon>Dothideomycetes</taxon>
        <taxon>Dothideomycetes incertae sedis</taxon>
        <taxon>Coniosporium</taxon>
    </lineage>
</organism>
<dbReference type="EMBL" id="JAWDJW010004365">
    <property type="protein sequence ID" value="KAK3076104.1"/>
    <property type="molecule type" value="Genomic_DNA"/>
</dbReference>
<proteinExistence type="predicted"/>
<accession>A0ACC3DHW8</accession>
<protein>
    <submittedName>
        <fullName evidence="1">Uncharacterized protein</fullName>
    </submittedName>
</protein>
<sequence length="288" mass="30870">MDFVSSSQASSKLAGKSILIIGGGAFGVSTAYHIASTIDLAATKTSVTILDRFHFPSENAASTDLNKIVRSDYSEPLYTRLGVEAMAEWKKPTGMFAGMFEQTGWYLAAENVSIPFIETSVENSLALGHKGVRKVSLDEVRRISPAYTGSMKDWQVWWNPSAGWTTSGDAVAAMARAAIDLGVKYVSGKEGWTKGLISGPNGSCIGARSVDGTEHLADIVVVSAGAGSAELLDFQGQLQAKGHVVGHIQLEPEEVEEYKTIKIVDHFEEGIIFPPNRDGLVKVATVNF</sequence>
<name>A0ACC3DHW8_9PEZI</name>
<gene>
    <name evidence="1" type="ORF">LTS18_013912</name>
</gene>
<evidence type="ECO:0000313" key="2">
    <source>
        <dbReference type="Proteomes" id="UP001186974"/>
    </source>
</evidence>
<comment type="caution">
    <text evidence="1">The sequence shown here is derived from an EMBL/GenBank/DDBJ whole genome shotgun (WGS) entry which is preliminary data.</text>
</comment>
<dbReference type="Proteomes" id="UP001186974">
    <property type="component" value="Unassembled WGS sequence"/>
</dbReference>
<reference evidence="1" key="1">
    <citation type="submission" date="2024-09" db="EMBL/GenBank/DDBJ databases">
        <title>Black Yeasts Isolated from many extreme environments.</title>
        <authorList>
            <person name="Coleine C."/>
            <person name="Stajich J.E."/>
            <person name="Selbmann L."/>
        </authorList>
    </citation>
    <scope>NUCLEOTIDE SEQUENCE</scope>
    <source>
        <strain evidence="1">CCFEE 5737</strain>
    </source>
</reference>
<evidence type="ECO:0000313" key="1">
    <source>
        <dbReference type="EMBL" id="KAK3076104.1"/>
    </source>
</evidence>